<keyword evidence="1" id="KW-0472">Membrane</keyword>
<dbReference type="EMBL" id="JACOPD010000006">
    <property type="protein sequence ID" value="MBC5681167.1"/>
    <property type="molecule type" value="Genomic_DNA"/>
</dbReference>
<dbReference type="Proteomes" id="UP000628463">
    <property type="component" value="Unassembled WGS sequence"/>
</dbReference>
<feature type="transmembrane region" description="Helical" evidence="1">
    <location>
        <begin position="51"/>
        <end position="69"/>
    </location>
</feature>
<reference evidence="2 3" key="1">
    <citation type="submission" date="2020-08" db="EMBL/GenBank/DDBJ databases">
        <title>Genome public.</title>
        <authorList>
            <person name="Liu C."/>
            <person name="Sun Q."/>
        </authorList>
    </citation>
    <scope>NUCLEOTIDE SEQUENCE [LARGE SCALE GENOMIC DNA]</scope>
    <source>
        <strain evidence="2 3">NSJ-43</strain>
    </source>
</reference>
<comment type="caution">
    <text evidence="2">The sequence shown here is derived from an EMBL/GenBank/DDBJ whole genome shotgun (WGS) entry which is preliminary data.</text>
</comment>
<dbReference type="Pfam" id="PF16316">
    <property type="entry name" value="DUF4956"/>
    <property type="match status" value="1"/>
</dbReference>
<keyword evidence="1" id="KW-1133">Transmembrane helix</keyword>
<feature type="transmembrane region" description="Helical" evidence="1">
    <location>
        <begin position="114"/>
        <end position="138"/>
    </location>
</feature>
<proteinExistence type="predicted"/>
<accession>A0ABR7G153</accession>
<organism evidence="2 3">
    <name type="scientific">Lachnospira hominis</name>
    <name type="common">ex Liu et al. 2021</name>
    <dbReference type="NCBI Taxonomy" id="2763051"/>
    <lineage>
        <taxon>Bacteria</taxon>
        <taxon>Bacillati</taxon>
        <taxon>Bacillota</taxon>
        <taxon>Clostridia</taxon>
        <taxon>Lachnospirales</taxon>
        <taxon>Lachnospiraceae</taxon>
        <taxon>Lachnospira</taxon>
    </lineage>
</organism>
<gene>
    <name evidence="2" type="ORF">H8S01_09360</name>
</gene>
<dbReference type="InterPro" id="IPR032531">
    <property type="entry name" value="DUF4956"/>
</dbReference>
<evidence type="ECO:0000256" key="1">
    <source>
        <dbReference type="SAM" id="Phobius"/>
    </source>
</evidence>
<name>A0ABR7G153_9FIRM</name>
<dbReference type="RefSeq" id="WP_186837017.1">
    <property type="nucleotide sequence ID" value="NZ_JACOPD010000006.1"/>
</dbReference>
<evidence type="ECO:0000313" key="3">
    <source>
        <dbReference type="Proteomes" id="UP000628463"/>
    </source>
</evidence>
<keyword evidence="1" id="KW-0812">Transmembrane</keyword>
<protein>
    <submittedName>
        <fullName evidence="2">DUF4956 domain-containing protein</fullName>
    </submittedName>
</protein>
<evidence type="ECO:0000313" key="2">
    <source>
        <dbReference type="EMBL" id="MBC5681167.1"/>
    </source>
</evidence>
<feature type="transmembrane region" description="Helical" evidence="1">
    <location>
        <begin position="20"/>
        <end position="39"/>
    </location>
</feature>
<sequence>MFESIFTATTDNTISIGTSMLGIGTAVLLGLIIGIAYMFMCRKERYNRDFIIGLVILPAIVAAVILLIGSNVARAFSMAGAFALVRFRSVPGSAKDIAIVFFAMASGLACGLGYVTFACVFVVIMIVILILLTVFNFAQPHTDIKQLRITIPESLNYSDVFDDVMNKFTEKAELRKVKTTNMGTMFELSYNVVVKDSVNEKEFIDNLRMRNGNLNISLSVAENDNNNLN</sequence>
<keyword evidence="3" id="KW-1185">Reference proteome</keyword>